<dbReference type="InterPro" id="IPR043128">
    <property type="entry name" value="Rev_trsase/Diguanyl_cyclase"/>
</dbReference>
<feature type="transmembrane region" description="Helical" evidence="1">
    <location>
        <begin position="239"/>
        <end position="262"/>
    </location>
</feature>
<dbReference type="PANTHER" id="PTHR45138">
    <property type="entry name" value="REGULATORY COMPONENTS OF SENSORY TRANSDUCTION SYSTEM"/>
    <property type="match status" value="1"/>
</dbReference>
<dbReference type="EMBL" id="CP001810">
    <property type="protein sequence ID" value="ADL32958.1"/>
    <property type="molecule type" value="Genomic_DNA"/>
</dbReference>
<dbReference type="Gene3D" id="3.30.70.270">
    <property type="match status" value="1"/>
</dbReference>
<dbReference type="SMART" id="SM00267">
    <property type="entry name" value="GGDEF"/>
    <property type="match status" value="1"/>
</dbReference>
<gene>
    <name evidence="3" type="ordered locus">bpr_I0209</name>
</gene>
<sequence length="588" mass="66797">MKTKRRIRTILLTLCAVLIMGLAIAFLGTDSFKSPMNYDLVQLEDGWTVTHADKTYTPEQLSLADIGIANIGDVITLTRTLDKYDIDPVTIHFRSILSTVDVLLDGESIYSYGWDYVEKKQMLPKKQHFVLLPKDYPGKELTIIITPQENEAFSGISPIILGYIEDIARDISQSNRLALFIAVFLVMFGYMMIIISPILMYRGNHDLSITFSGVISVLLGLYILCFNDLFWLFTENAAFYTFLEYITLFLLPASILLFLYTARQINGHLIAMILGIINFGFAITTAILHLTNTIHICHFVTTLHVIALTEGIFVISSLGGSVYKRYRYPDEFRSKSMSTNMLLLGLLLFLGCSVIDIVKFNIKKYFSSGEMNTNINFLTVGALLFMMCLVLNYFFHCIEYINESNMKQQLEGLAYTDSLTSLANRSRCELTLAELSGDYTIISIDLDYLKYTNDNFGHLEGDRLISDFADILSNSFTDASLLGRMGGDEFIVVLPYVNDERLQRDISCFDDLMKHKNSKETHLKFSASYGYADSHDEKFYHTATAQDVYLLADARMYQMKNTHHKQSLGRLYDDLLKHADKEGGSNEK</sequence>
<dbReference type="InterPro" id="IPR050469">
    <property type="entry name" value="Diguanylate_Cyclase"/>
</dbReference>
<feature type="transmembrane region" description="Helical" evidence="1">
    <location>
        <begin position="341"/>
        <end position="362"/>
    </location>
</feature>
<dbReference type="eggNOG" id="COG2199">
    <property type="taxonomic scope" value="Bacteria"/>
</dbReference>
<dbReference type="SUPFAM" id="SSF55073">
    <property type="entry name" value="Nucleotide cyclase"/>
    <property type="match status" value="1"/>
</dbReference>
<organism evidence="3 4">
    <name type="scientific">Butyrivibrio proteoclasticus (strain ATCC 51982 / DSM 14932 / B316)</name>
    <name type="common">Clostridium proteoclasticum</name>
    <dbReference type="NCBI Taxonomy" id="515622"/>
    <lineage>
        <taxon>Bacteria</taxon>
        <taxon>Bacillati</taxon>
        <taxon>Bacillota</taxon>
        <taxon>Clostridia</taxon>
        <taxon>Lachnospirales</taxon>
        <taxon>Lachnospiraceae</taxon>
        <taxon>Butyrivibrio</taxon>
    </lineage>
</organism>
<keyword evidence="4" id="KW-1185">Reference proteome</keyword>
<dbReference type="Proteomes" id="UP000001299">
    <property type="component" value="Chromosome 1"/>
</dbReference>
<keyword evidence="1" id="KW-0472">Membrane</keyword>
<dbReference type="NCBIfam" id="TIGR00254">
    <property type="entry name" value="GGDEF"/>
    <property type="match status" value="1"/>
</dbReference>
<proteinExistence type="predicted"/>
<dbReference type="HOGENOM" id="CLU_034082_0_0_9"/>
<evidence type="ECO:0000259" key="2">
    <source>
        <dbReference type="PROSITE" id="PS50887"/>
    </source>
</evidence>
<keyword evidence="1" id="KW-0812">Transmembrane</keyword>
<dbReference type="PANTHER" id="PTHR45138:SF9">
    <property type="entry name" value="DIGUANYLATE CYCLASE DGCM-RELATED"/>
    <property type="match status" value="1"/>
</dbReference>
<feature type="transmembrane region" description="Helical" evidence="1">
    <location>
        <begin position="296"/>
        <end position="320"/>
    </location>
</feature>
<dbReference type="PROSITE" id="PS50887">
    <property type="entry name" value="GGDEF"/>
    <property type="match status" value="1"/>
</dbReference>
<dbReference type="STRING" id="515622.bpr_I0209"/>
<dbReference type="RefSeq" id="WP_013279615.1">
    <property type="nucleotide sequence ID" value="NC_014387.1"/>
</dbReference>
<dbReference type="CDD" id="cd01949">
    <property type="entry name" value="GGDEF"/>
    <property type="match status" value="1"/>
</dbReference>
<dbReference type="AlphaFoldDB" id="E0RXC0"/>
<feature type="transmembrane region" description="Helical" evidence="1">
    <location>
        <begin position="211"/>
        <end position="233"/>
    </location>
</feature>
<protein>
    <submittedName>
        <fullName evidence="3">GGDEF domain-containing protein</fullName>
    </submittedName>
</protein>
<feature type="transmembrane region" description="Helical" evidence="1">
    <location>
        <begin position="374"/>
        <end position="395"/>
    </location>
</feature>
<dbReference type="KEGG" id="bpb:bpr_I0209"/>
<reference evidence="3 4" key="1">
    <citation type="journal article" date="2010" name="PLoS ONE">
        <title>The glycobiome of the rumen bacterium Butyrivibrio proteoclasticus B316(T) highlights adaptation to a polysaccharide-rich environment.</title>
        <authorList>
            <person name="Kelly W.J."/>
            <person name="Leahy S.C."/>
            <person name="Altermann E."/>
            <person name="Yeoman C.J."/>
            <person name="Dunne J.C."/>
            <person name="Kong Z."/>
            <person name="Pacheco D.M."/>
            <person name="Li D."/>
            <person name="Noel S.J."/>
            <person name="Moon C.D."/>
            <person name="Cookson A.L."/>
            <person name="Attwood G.T."/>
        </authorList>
    </citation>
    <scope>NUCLEOTIDE SEQUENCE [LARGE SCALE GENOMIC DNA]</scope>
    <source>
        <strain evidence="4">ATCC 51982 / DSM 14932 / B316</strain>
    </source>
</reference>
<feature type="transmembrane region" description="Helical" evidence="1">
    <location>
        <begin position="177"/>
        <end position="199"/>
    </location>
</feature>
<keyword evidence="1" id="KW-1133">Transmembrane helix</keyword>
<dbReference type="GO" id="GO:0052621">
    <property type="term" value="F:diguanylate cyclase activity"/>
    <property type="evidence" value="ECO:0007669"/>
    <property type="project" value="TreeGrafter"/>
</dbReference>
<feature type="transmembrane region" description="Helical" evidence="1">
    <location>
        <begin position="269"/>
        <end position="290"/>
    </location>
</feature>
<evidence type="ECO:0000313" key="3">
    <source>
        <dbReference type="EMBL" id="ADL32958.1"/>
    </source>
</evidence>
<evidence type="ECO:0000256" key="1">
    <source>
        <dbReference type="SAM" id="Phobius"/>
    </source>
</evidence>
<feature type="domain" description="GGDEF" evidence="2">
    <location>
        <begin position="437"/>
        <end position="573"/>
    </location>
</feature>
<dbReference type="InterPro" id="IPR029787">
    <property type="entry name" value="Nucleotide_cyclase"/>
</dbReference>
<accession>E0RXC0</accession>
<name>E0RXC0_BUTPB</name>
<dbReference type="Pfam" id="PF00990">
    <property type="entry name" value="GGDEF"/>
    <property type="match status" value="1"/>
</dbReference>
<dbReference type="InterPro" id="IPR000160">
    <property type="entry name" value="GGDEF_dom"/>
</dbReference>
<evidence type="ECO:0000313" key="4">
    <source>
        <dbReference type="Proteomes" id="UP000001299"/>
    </source>
</evidence>